<reference evidence="3" key="1">
    <citation type="journal article" date="2016" name="Nat. Genet.">
        <title>A high-quality carrot genome assembly provides new insights into carotenoid accumulation and asterid genome evolution.</title>
        <authorList>
            <person name="Iorizzo M."/>
            <person name="Ellison S."/>
            <person name="Senalik D."/>
            <person name="Zeng P."/>
            <person name="Satapoomin P."/>
            <person name="Huang J."/>
            <person name="Bowman M."/>
            <person name="Iovene M."/>
            <person name="Sanseverino W."/>
            <person name="Cavagnaro P."/>
            <person name="Yildiz M."/>
            <person name="Macko-Podgorni A."/>
            <person name="Moranska E."/>
            <person name="Grzebelus E."/>
            <person name="Grzebelus D."/>
            <person name="Ashrafi H."/>
            <person name="Zheng Z."/>
            <person name="Cheng S."/>
            <person name="Spooner D."/>
            <person name="Van Deynze A."/>
            <person name="Simon P."/>
        </authorList>
    </citation>
    <scope>NUCLEOTIDE SEQUENCE</scope>
    <source>
        <tissue evidence="3">Leaf</tissue>
    </source>
</reference>
<evidence type="ECO:0000256" key="2">
    <source>
        <dbReference type="SAM" id="SignalP"/>
    </source>
</evidence>
<name>A0AAF0W8A9_DAUCS</name>
<dbReference type="PANTHER" id="PTHR35274:SF2">
    <property type="entry name" value="E6-LIKE PROTEIN"/>
    <property type="match status" value="1"/>
</dbReference>
<feature type="compositionally biased region" description="Polar residues" evidence="1">
    <location>
        <begin position="101"/>
        <end position="118"/>
    </location>
</feature>
<gene>
    <name evidence="3" type="ORF">DCAR_0104319</name>
</gene>
<evidence type="ECO:0000313" key="4">
    <source>
        <dbReference type="Proteomes" id="UP000077755"/>
    </source>
</evidence>
<feature type="compositionally biased region" description="Low complexity" evidence="1">
    <location>
        <begin position="283"/>
        <end position="297"/>
    </location>
</feature>
<sequence>MASPTTYFSILIFLTLFSSLHVHARESKFFSKFTNDNNAKQLLPPKEQEQPLNKPEQEPNFIPQNQQNSGGYGLYGHESGQLPPTTTTTENLPYTTETENSYNKESIPSSNNGQYYNNDAQVNTESYSNNDQYYNNNAQVNTESYSNNGQYYNNDAYVTKPQGMSDTRFMDEAYKPYTTPINNNDNNNNNYYNNGNMYNNRQHGIGEAKLGVTNDNNYNNEKQGMSDTRFLENGRYYYDLNSENNYNLNANNVNENSRGFNSRNEYYNNRGNYGNSFRQQYGNNENSNSYEANNSMEGYNGNQEEFQESQEEQFNP</sequence>
<dbReference type="Proteomes" id="UP000077755">
    <property type="component" value="Chromosome 1"/>
</dbReference>
<dbReference type="EMBL" id="CP093343">
    <property type="protein sequence ID" value="WOG85132.1"/>
    <property type="molecule type" value="Genomic_DNA"/>
</dbReference>
<feature type="signal peptide" evidence="2">
    <location>
        <begin position="1"/>
        <end position="24"/>
    </location>
</feature>
<feature type="region of interest" description="Disordered" evidence="1">
    <location>
        <begin position="46"/>
        <end position="118"/>
    </location>
</feature>
<protein>
    <recommendedName>
        <fullName evidence="5">Protein E6</fullName>
    </recommendedName>
</protein>
<evidence type="ECO:0008006" key="5">
    <source>
        <dbReference type="Google" id="ProtNLM"/>
    </source>
</evidence>
<dbReference type="PANTHER" id="PTHR35274">
    <property type="entry name" value="E6-LIKE PROTEIN"/>
    <property type="match status" value="1"/>
</dbReference>
<evidence type="ECO:0000256" key="1">
    <source>
        <dbReference type="SAM" id="MobiDB-lite"/>
    </source>
</evidence>
<dbReference type="AlphaFoldDB" id="A0AAF0W8A9"/>
<keyword evidence="4" id="KW-1185">Reference proteome</keyword>
<feature type="compositionally biased region" description="Low complexity" evidence="1">
    <location>
        <begin position="82"/>
        <end position="100"/>
    </location>
</feature>
<accession>A0AAF0W8A9</accession>
<feature type="chain" id="PRO_5041939958" description="Protein E6" evidence="2">
    <location>
        <begin position="25"/>
        <end position="316"/>
    </location>
</feature>
<reference evidence="3" key="2">
    <citation type="submission" date="2022-03" db="EMBL/GenBank/DDBJ databases">
        <title>Draft title - Genomic analysis of global carrot germplasm unveils the trajectory of domestication and the origin of high carotenoid orange carrot.</title>
        <authorList>
            <person name="Iorizzo M."/>
            <person name="Ellison S."/>
            <person name="Senalik D."/>
            <person name="Macko-Podgorni A."/>
            <person name="Grzebelus D."/>
            <person name="Bostan H."/>
            <person name="Rolling W."/>
            <person name="Curaba J."/>
            <person name="Simon P."/>
        </authorList>
    </citation>
    <scope>NUCLEOTIDE SEQUENCE</scope>
    <source>
        <tissue evidence="3">Leaf</tissue>
    </source>
</reference>
<organism evidence="3 4">
    <name type="scientific">Daucus carota subsp. sativus</name>
    <name type="common">Carrot</name>
    <dbReference type="NCBI Taxonomy" id="79200"/>
    <lineage>
        <taxon>Eukaryota</taxon>
        <taxon>Viridiplantae</taxon>
        <taxon>Streptophyta</taxon>
        <taxon>Embryophyta</taxon>
        <taxon>Tracheophyta</taxon>
        <taxon>Spermatophyta</taxon>
        <taxon>Magnoliopsida</taxon>
        <taxon>eudicotyledons</taxon>
        <taxon>Gunneridae</taxon>
        <taxon>Pentapetalae</taxon>
        <taxon>asterids</taxon>
        <taxon>campanulids</taxon>
        <taxon>Apiales</taxon>
        <taxon>Apiaceae</taxon>
        <taxon>Apioideae</taxon>
        <taxon>Scandiceae</taxon>
        <taxon>Daucinae</taxon>
        <taxon>Daucus</taxon>
        <taxon>Daucus sect. Daucus</taxon>
    </lineage>
</organism>
<proteinExistence type="predicted"/>
<dbReference type="KEGG" id="dcr:108205892"/>
<feature type="region of interest" description="Disordered" evidence="1">
    <location>
        <begin position="270"/>
        <end position="316"/>
    </location>
</feature>
<keyword evidence="2" id="KW-0732">Signal</keyword>
<dbReference type="InterPro" id="IPR040290">
    <property type="entry name" value="Prot_E6-like"/>
</dbReference>
<evidence type="ECO:0000313" key="3">
    <source>
        <dbReference type="EMBL" id="WOG85132.1"/>
    </source>
</evidence>
<feature type="compositionally biased region" description="Acidic residues" evidence="1">
    <location>
        <begin position="305"/>
        <end position="316"/>
    </location>
</feature>